<keyword evidence="3" id="KW-1003">Cell membrane</keyword>
<dbReference type="EMBL" id="UGLU01000001">
    <property type="protein sequence ID" value="STU50870.1"/>
    <property type="molecule type" value="Genomic_DNA"/>
</dbReference>
<evidence type="ECO:0000256" key="6">
    <source>
        <dbReference type="ARBA" id="ARBA00022840"/>
    </source>
</evidence>
<dbReference type="PANTHER" id="PTHR24221:SF654">
    <property type="entry name" value="ATP-BINDING CASSETTE SUB-FAMILY B MEMBER 6"/>
    <property type="match status" value="1"/>
</dbReference>
<reference evidence="14 15" key="1">
    <citation type="submission" date="2018-06" db="EMBL/GenBank/DDBJ databases">
        <authorList>
            <consortium name="Pathogen Informatics"/>
            <person name="Doyle S."/>
        </authorList>
    </citation>
    <scope>NUCLEOTIDE SEQUENCE [LARGE SCALE GENOMIC DNA]</scope>
    <source>
        <strain evidence="12 14">NCTC5051</strain>
        <strain evidence="13 15">NCTC5053</strain>
    </source>
</reference>
<evidence type="ECO:0000313" key="12">
    <source>
        <dbReference type="EMBL" id="STU50870.1"/>
    </source>
</evidence>
<dbReference type="SMART" id="SM00382">
    <property type="entry name" value="AAA"/>
    <property type="match status" value="1"/>
</dbReference>
<evidence type="ECO:0000256" key="9">
    <source>
        <dbReference type="SAM" id="Phobius"/>
    </source>
</evidence>
<dbReference type="InterPro" id="IPR003593">
    <property type="entry name" value="AAA+_ATPase"/>
</dbReference>
<keyword evidence="7 9" id="KW-1133">Transmembrane helix</keyword>
<feature type="transmembrane region" description="Helical" evidence="9">
    <location>
        <begin position="291"/>
        <end position="312"/>
    </location>
</feature>
<dbReference type="InterPro" id="IPR011527">
    <property type="entry name" value="ABC1_TM_dom"/>
</dbReference>
<dbReference type="SUPFAM" id="SSF52540">
    <property type="entry name" value="P-loop containing nucleoside triphosphate hydrolases"/>
    <property type="match status" value="1"/>
</dbReference>
<feature type="domain" description="ABC transporter" evidence="10">
    <location>
        <begin position="350"/>
        <end position="584"/>
    </location>
</feature>
<comment type="subcellular location">
    <subcellularLocation>
        <location evidence="1">Cell membrane</location>
        <topology evidence="1">Multi-pass membrane protein</topology>
    </subcellularLocation>
</comment>
<dbReference type="GO" id="GO:0005886">
    <property type="term" value="C:plasma membrane"/>
    <property type="evidence" value="ECO:0007669"/>
    <property type="project" value="UniProtKB-SubCell"/>
</dbReference>
<dbReference type="GO" id="GO:0016887">
    <property type="term" value="F:ATP hydrolysis activity"/>
    <property type="evidence" value="ECO:0007669"/>
    <property type="project" value="InterPro"/>
</dbReference>
<dbReference type="SUPFAM" id="SSF90123">
    <property type="entry name" value="ABC transporter transmembrane region"/>
    <property type="match status" value="1"/>
</dbReference>
<feature type="domain" description="ABC transmembrane type-1" evidence="11">
    <location>
        <begin position="29"/>
        <end position="317"/>
    </location>
</feature>
<dbReference type="InterPro" id="IPR017871">
    <property type="entry name" value="ABC_transporter-like_CS"/>
</dbReference>
<sequence length="603" mass="63126">MSTSDTAVSKPGKPGPIRQVLTPIRGQLIAAAVLAGLGTMLTLVPLAGIAHIARIVLGDAGAAPAQGDIWWTVVASVASVFAGMALVSAGELTAHLADNRITHHLRLAAARRLAQVPLGWFTSRASGEVKQAMQDDIATLHSLTAHFYTAVGRAVGAILISVIYLFALDWRMAVAALLPFPGFFLFLRHAMKTGGANMQEFVARMGRINSATVEFVGGIPVVKAFGATGRAHGGYREAVDAFAEAFTSFTRPLVAAMAHAHAMIAPVTVLGVVLAFGALFSGLGWMAPVDVLPFALVAPGICAPLLLLHTLLHDLGSATGAAQRVLALLETPVLEPVAPDQQRIPAGHEVRFENVGYAYGDGHPALSNISFTLAPGTVTAIVGPSGAGKSTLARLLLRFFDPSEGRITLGGVDLRQMSGAQLAGQISQIFQDSYLFTGSIADNIRIGKPNASDAEVMEAARLVGVAEIITRLPQGLDTPVGEGGARLSGGERQRIAIARALIKDAPILLVDEATAALDAENQAAIAEALARLRGQRTLIVIAHQLSTVAMADQIVVLEEGQVIEQGTPAQLREREGRYAQFLRERQAAKGWRIAPAASGGVPS</sequence>
<evidence type="ECO:0000256" key="7">
    <source>
        <dbReference type="ARBA" id="ARBA00022989"/>
    </source>
</evidence>
<keyword evidence="4 9" id="KW-0812">Transmembrane</keyword>
<proteinExistence type="predicted"/>
<accession>A0A378A0R9</accession>
<dbReference type="InterPro" id="IPR027417">
    <property type="entry name" value="P-loop_NTPase"/>
</dbReference>
<gene>
    <name evidence="13" type="primary">ybtP_2</name>
    <name evidence="12" type="ORF">NCTC5051_02460</name>
    <name evidence="13" type="ORF">NCTC5053_01130</name>
</gene>
<keyword evidence="13" id="KW-0378">Hydrolase</keyword>
<protein>
    <submittedName>
        <fullName evidence="12 13">Inner membrane ABC-transporter</fullName>
        <ecNumber evidence="12 13">3.6.3.-</ecNumber>
    </submittedName>
</protein>
<dbReference type="Gene3D" id="1.20.1560.10">
    <property type="entry name" value="ABC transporter type 1, transmembrane domain"/>
    <property type="match status" value="1"/>
</dbReference>
<dbReference type="EC" id="3.6.3.-" evidence="12 13"/>
<organism evidence="13 15">
    <name type="scientific">Klebsiella pneumoniae</name>
    <dbReference type="NCBI Taxonomy" id="573"/>
    <lineage>
        <taxon>Bacteria</taxon>
        <taxon>Pseudomonadati</taxon>
        <taxon>Pseudomonadota</taxon>
        <taxon>Gammaproteobacteria</taxon>
        <taxon>Enterobacterales</taxon>
        <taxon>Enterobacteriaceae</taxon>
        <taxon>Klebsiella/Raoultella group</taxon>
        <taxon>Klebsiella</taxon>
        <taxon>Klebsiella pneumoniae complex</taxon>
    </lineage>
</organism>
<dbReference type="Gene3D" id="3.40.50.300">
    <property type="entry name" value="P-loop containing nucleotide triphosphate hydrolases"/>
    <property type="match status" value="1"/>
</dbReference>
<feature type="transmembrane region" description="Helical" evidence="9">
    <location>
        <begin position="173"/>
        <end position="191"/>
    </location>
</feature>
<dbReference type="Pfam" id="PF00005">
    <property type="entry name" value="ABC_tran"/>
    <property type="match status" value="1"/>
</dbReference>
<evidence type="ECO:0000259" key="10">
    <source>
        <dbReference type="PROSITE" id="PS50893"/>
    </source>
</evidence>
<evidence type="ECO:0000313" key="14">
    <source>
        <dbReference type="Proteomes" id="UP000254141"/>
    </source>
</evidence>
<dbReference type="InterPro" id="IPR003439">
    <property type="entry name" value="ABC_transporter-like_ATP-bd"/>
</dbReference>
<dbReference type="EMBL" id="UGMN01000004">
    <property type="protein sequence ID" value="STU93484.1"/>
    <property type="molecule type" value="Genomic_DNA"/>
</dbReference>
<dbReference type="PROSITE" id="PS50893">
    <property type="entry name" value="ABC_TRANSPORTER_2"/>
    <property type="match status" value="1"/>
</dbReference>
<dbReference type="Proteomes" id="UP000254387">
    <property type="component" value="Unassembled WGS sequence"/>
</dbReference>
<evidence type="ECO:0000256" key="4">
    <source>
        <dbReference type="ARBA" id="ARBA00022692"/>
    </source>
</evidence>
<feature type="transmembrane region" description="Helical" evidence="9">
    <location>
        <begin position="69"/>
        <end position="90"/>
    </location>
</feature>
<keyword evidence="5" id="KW-0547">Nucleotide-binding</keyword>
<evidence type="ECO:0000256" key="2">
    <source>
        <dbReference type="ARBA" id="ARBA00022448"/>
    </source>
</evidence>
<evidence type="ECO:0000313" key="15">
    <source>
        <dbReference type="Proteomes" id="UP000254387"/>
    </source>
</evidence>
<dbReference type="PROSITE" id="PS50929">
    <property type="entry name" value="ABC_TM1F"/>
    <property type="match status" value="1"/>
</dbReference>
<feature type="transmembrane region" description="Helical" evidence="9">
    <location>
        <begin position="28"/>
        <end position="57"/>
    </location>
</feature>
<evidence type="ECO:0000256" key="5">
    <source>
        <dbReference type="ARBA" id="ARBA00022741"/>
    </source>
</evidence>
<dbReference type="InterPro" id="IPR036640">
    <property type="entry name" value="ABC1_TM_sf"/>
</dbReference>
<dbReference type="GO" id="GO:0005524">
    <property type="term" value="F:ATP binding"/>
    <property type="evidence" value="ECO:0007669"/>
    <property type="project" value="UniProtKB-KW"/>
</dbReference>
<dbReference type="PROSITE" id="PS00211">
    <property type="entry name" value="ABC_TRANSPORTER_1"/>
    <property type="match status" value="1"/>
</dbReference>
<dbReference type="InterPro" id="IPR039421">
    <property type="entry name" value="Type_1_exporter"/>
</dbReference>
<dbReference type="AlphaFoldDB" id="A0A378A0R9"/>
<keyword evidence="8 9" id="KW-0472">Membrane</keyword>
<evidence type="ECO:0000313" key="13">
    <source>
        <dbReference type="EMBL" id="STU93484.1"/>
    </source>
</evidence>
<feature type="transmembrane region" description="Helical" evidence="9">
    <location>
        <begin position="263"/>
        <end position="285"/>
    </location>
</feature>
<keyword evidence="6" id="KW-0067">ATP-binding</keyword>
<dbReference type="Proteomes" id="UP000254141">
    <property type="component" value="Unassembled WGS sequence"/>
</dbReference>
<evidence type="ECO:0000256" key="3">
    <source>
        <dbReference type="ARBA" id="ARBA00022475"/>
    </source>
</evidence>
<evidence type="ECO:0000256" key="1">
    <source>
        <dbReference type="ARBA" id="ARBA00004651"/>
    </source>
</evidence>
<name>A0A378A0R9_KLEPN</name>
<feature type="transmembrane region" description="Helical" evidence="9">
    <location>
        <begin position="147"/>
        <end position="167"/>
    </location>
</feature>
<evidence type="ECO:0000256" key="8">
    <source>
        <dbReference type="ARBA" id="ARBA00023136"/>
    </source>
</evidence>
<dbReference type="GO" id="GO:0140359">
    <property type="term" value="F:ABC-type transporter activity"/>
    <property type="evidence" value="ECO:0007669"/>
    <property type="project" value="InterPro"/>
</dbReference>
<dbReference type="Pfam" id="PF00664">
    <property type="entry name" value="ABC_membrane"/>
    <property type="match status" value="1"/>
</dbReference>
<dbReference type="FunFam" id="3.40.50.300:FF:000221">
    <property type="entry name" value="Multidrug ABC transporter ATP-binding protein"/>
    <property type="match status" value="1"/>
</dbReference>
<evidence type="ECO:0000259" key="11">
    <source>
        <dbReference type="PROSITE" id="PS50929"/>
    </source>
</evidence>
<dbReference type="PANTHER" id="PTHR24221">
    <property type="entry name" value="ATP-BINDING CASSETTE SUB-FAMILY B"/>
    <property type="match status" value="1"/>
</dbReference>
<keyword evidence="2" id="KW-0813">Transport</keyword>